<reference evidence="2 3" key="1">
    <citation type="journal article" date="2021" name="Genome Biol. Evol.">
        <title>Complete Genome Sequencing of a Novel Gloeobacter Species from a Waterfall Cave in Mexico.</title>
        <authorList>
            <person name="Saw J.H."/>
            <person name="Cardona T."/>
            <person name="Montejano G."/>
        </authorList>
    </citation>
    <scope>NUCLEOTIDE SEQUENCE [LARGE SCALE GENOMIC DNA]</scope>
    <source>
        <strain evidence="2">MG652769</strain>
    </source>
</reference>
<dbReference type="Proteomes" id="UP001054846">
    <property type="component" value="Chromosome"/>
</dbReference>
<proteinExistence type="predicted"/>
<feature type="region of interest" description="Disordered" evidence="1">
    <location>
        <begin position="458"/>
        <end position="492"/>
    </location>
</feature>
<organism evidence="2 3">
    <name type="scientific">Gloeobacter morelensis MG652769</name>
    <dbReference type="NCBI Taxonomy" id="2781736"/>
    <lineage>
        <taxon>Bacteria</taxon>
        <taxon>Bacillati</taxon>
        <taxon>Cyanobacteriota</taxon>
        <taxon>Cyanophyceae</taxon>
        <taxon>Gloeobacterales</taxon>
        <taxon>Gloeobacteraceae</taxon>
        <taxon>Gloeobacter</taxon>
        <taxon>Gloeobacter morelensis</taxon>
    </lineage>
</organism>
<dbReference type="PANTHER" id="PTHR43422">
    <property type="entry name" value="THIAMINE THIAZOLE SYNTHASE"/>
    <property type="match status" value="1"/>
</dbReference>
<evidence type="ECO:0000313" key="3">
    <source>
        <dbReference type="Proteomes" id="UP001054846"/>
    </source>
</evidence>
<dbReference type="InterPro" id="IPR036188">
    <property type="entry name" value="FAD/NAD-bd_sf"/>
</dbReference>
<sequence>MFDLTTAPPGRRHAVVIGGSIAGLLAARVLASHFERVSILERDRLADQPEFRKGVPQARHFHLLLARGLMILEQLLPGIEADLQAGGAVPLEWGAEALWFLPAGWAPRYYSGLRTYSLSRDLLEWCVRRRVRSIKNIAFQTTAEVIELLSDPGHSRISGVRVRCSQRAESAPGAAESLSADLVVDASGRNTRMPQWLEALGYGSLEQTKINAFMGYATRYYARPENFHGQWKSLNVFRKPPAMLRGGALFPLEGDRWIVTLGGGARDYPPTDEAGYLEFARSLRSPLLYETIQGARPVSPIYGFQNAENCLRHYERLPRWPERLVVLGDATCAFNPLYGQGITMAGRGALLLERCLQEQPGAELTGLGQRFQKHLAELNTYPWLMATGEDFRYPVTEGGQRSMRTRFMHWYMDRVQMLATEKASMFTTYIEVVNMLKPPGVFFQPEIAAGVLAKAFRRQPADTPSPPGGFSTPMRTVDPSALAGPASPDGRY</sequence>
<dbReference type="RefSeq" id="WP_230841785.1">
    <property type="nucleotide sequence ID" value="NZ_CP063845.1"/>
</dbReference>
<gene>
    <name evidence="2" type="ORF">ISF26_00275</name>
</gene>
<keyword evidence="3" id="KW-1185">Reference proteome</keyword>
<dbReference type="PANTHER" id="PTHR43422:SF3">
    <property type="entry name" value="THIAMINE THIAZOLE SYNTHASE"/>
    <property type="match status" value="1"/>
</dbReference>
<dbReference type="EMBL" id="CP063845">
    <property type="protein sequence ID" value="UFP94729.1"/>
    <property type="molecule type" value="Genomic_DNA"/>
</dbReference>
<name>A0ABY3PM94_9CYAN</name>
<evidence type="ECO:0000313" key="2">
    <source>
        <dbReference type="EMBL" id="UFP94729.1"/>
    </source>
</evidence>
<dbReference type="Gene3D" id="3.50.50.60">
    <property type="entry name" value="FAD/NAD(P)-binding domain"/>
    <property type="match status" value="1"/>
</dbReference>
<protein>
    <submittedName>
        <fullName evidence="2">2-polyprenyl-6-methoxyphenol hydroxylase-like oxidoreductase</fullName>
    </submittedName>
</protein>
<evidence type="ECO:0000256" key="1">
    <source>
        <dbReference type="SAM" id="MobiDB-lite"/>
    </source>
</evidence>
<dbReference type="SUPFAM" id="SSF51905">
    <property type="entry name" value="FAD/NAD(P)-binding domain"/>
    <property type="match status" value="1"/>
</dbReference>
<accession>A0ABY3PM94</accession>